<gene>
    <name evidence="2 4" type="ORF">BDZ99DRAFT_456828</name>
</gene>
<feature type="compositionally biased region" description="Polar residues" evidence="1">
    <location>
        <begin position="43"/>
        <end position="58"/>
    </location>
</feature>
<evidence type="ECO:0000313" key="4">
    <source>
        <dbReference type="RefSeq" id="XP_033583994.1"/>
    </source>
</evidence>
<dbReference type="RefSeq" id="XP_033583994.1">
    <property type="nucleotide sequence ID" value="XM_033718542.1"/>
</dbReference>
<reference evidence="4" key="3">
    <citation type="submission" date="2025-04" db="UniProtKB">
        <authorList>
            <consortium name="RefSeq"/>
        </authorList>
    </citation>
    <scope>IDENTIFICATION</scope>
    <source>
        <strain evidence="4">CBS 304.34</strain>
    </source>
</reference>
<dbReference type="AlphaFoldDB" id="A0A6A6Z7Q0"/>
<reference evidence="2 4" key="1">
    <citation type="journal article" date="2020" name="Stud. Mycol.">
        <title>101 Dothideomycetes genomes: a test case for predicting lifestyles and emergence of pathogens.</title>
        <authorList>
            <person name="Haridas S."/>
            <person name="Albert R."/>
            <person name="Binder M."/>
            <person name="Bloem J."/>
            <person name="Labutti K."/>
            <person name="Salamov A."/>
            <person name="Andreopoulos B."/>
            <person name="Baker S."/>
            <person name="Barry K."/>
            <person name="Bills G."/>
            <person name="Bluhm B."/>
            <person name="Cannon C."/>
            <person name="Castanera R."/>
            <person name="Culley D."/>
            <person name="Daum C."/>
            <person name="Ezra D."/>
            <person name="Gonzalez J."/>
            <person name="Henrissat B."/>
            <person name="Kuo A."/>
            <person name="Liang C."/>
            <person name="Lipzen A."/>
            <person name="Lutzoni F."/>
            <person name="Magnuson J."/>
            <person name="Mondo S."/>
            <person name="Nolan M."/>
            <person name="Ohm R."/>
            <person name="Pangilinan J."/>
            <person name="Park H.-J."/>
            <person name="Ramirez L."/>
            <person name="Alfaro M."/>
            <person name="Sun H."/>
            <person name="Tritt A."/>
            <person name="Yoshinaga Y."/>
            <person name="Zwiers L.-H."/>
            <person name="Turgeon B."/>
            <person name="Goodwin S."/>
            <person name="Spatafora J."/>
            <person name="Crous P."/>
            <person name="Grigoriev I."/>
        </authorList>
    </citation>
    <scope>NUCLEOTIDE SEQUENCE</scope>
    <source>
        <strain evidence="2 4">CBS 304.34</strain>
    </source>
</reference>
<evidence type="ECO:0000313" key="2">
    <source>
        <dbReference type="EMBL" id="KAF2817030.1"/>
    </source>
</evidence>
<feature type="compositionally biased region" description="Polar residues" evidence="1">
    <location>
        <begin position="1"/>
        <end position="35"/>
    </location>
</feature>
<dbReference type="OrthoDB" id="3795253at2759"/>
<name>A0A6A6Z7Q0_9PEZI</name>
<dbReference type="EMBL" id="MU003692">
    <property type="protein sequence ID" value="KAF2817030.1"/>
    <property type="molecule type" value="Genomic_DNA"/>
</dbReference>
<dbReference type="GeneID" id="54459435"/>
<protein>
    <submittedName>
        <fullName evidence="2 4">Uncharacterized protein</fullName>
    </submittedName>
</protein>
<dbReference type="Proteomes" id="UP000504636">
    <property type="component" value="Unplaced"/>
</dbReference>
<sequence>MGDSESTAFLSTRAALSSNPSYNLSTPSQLTPNTRSEAEAALTANSQAQTDSAAPTTPLQDAAARFEALAGTKSEYMAASTDSGVGKTLNEKEAAIDEAKLAYRRTPARTSSSNYAEALVGAGMSPAPHTSTVYEEPGSMSPDSIAAMKGVVPLKTGVGEGQAEAVKRARPAGLKLGDLGRKQSWSPEDFKHVYSERLMVKGNEDPGYSSTVEEG</sequence>
<proteinExistence type="predicted"/>
<reference evidence="4" key="2">
    <citation type="submission" date="2020-04" db="EMBL/GenBank/DDBJ databases">
        <authorList>
            <consortium name="NCBI Genome Project"/>
        </authorList>
    </citation>
    <scope>NUCLEOTIDE SEQUENCE</scope>
    <source>
        <strain evidence="4">CBS 304.34</strain>
    </source>
</reference>
<evidence type="ECO:0000313" key="3">
    <source>
        <dbReference type="Proteomes" id="UP000504636"/>
    </source>
</evidence>
<evidence type="ECO:0000256" key="1">
    <source>
        <dbReference type="SAM" id="MobiDB-lite"/>
    </source>
</evidence>
<feature type="region of interest" description="Disordered" evidence="1">
    <location>
        <begin position="160"/>
        <end position="187"/>
    </location>
</feature>
<keyword evidence="3" id="KW-1185">Reference proteome</keyword>
<organism evidence="2">
    <name type="scientific">Mytilinidion resinicola</name>
    <dbReference type="NCBI Taxonomy" id="574789"/>
    <lineage>
        <taxon>Eukaryota</taxon>
        <taxon>Fungi</taxon>
        <taxon>Dikarya</taxon>
        <taxon>Ascomycota</taxon>
        <taxon>Pezizomycotina</taxon>
        <taxon>Dothideomycetes</taxon>
        <taxon>Pleosporomycetidae</taxon>
        <taxon>Mytilinidiales</taxon>
        <taxon>Mytilinidiaceae</taxon>
        <taxon>Mytilinidion</taxon>
    </lineage>
</organism>
<accession>A0A6A6Z7Q0</accession>
<feature type="region of interest" description="Disordered" evidence="1">
    <location>
        <begin position="1"/>
        <end position="58"/>
    </location>
</feature>